<dbReference type="GO" id="GO:0042168">
    <property type="term" value="P:heme metabolic process"/>
    <property type="evidence" value="ECO:0007669"/>
    <property type="project" value="InterPro"/>
</dbReference>
<evidence type="ECO:0000256" key="5">
    <source>
        <dbReference type="ARBA" id="ARBA00022519"/>
    </source>
</evidence>
<evidence type="ECO:0000256" key="7">
    <source>
        <dbReference type="ARBA" id="ARBA00022989"/>
    </source>
</evidence>
<evidence type="ECO:0000256" key="4">
    <source>
        <dbReference type="ARBA" id="ARBA00022475"/>
    </source>
</evidence>
<dbReference type="SUPFAM" id="SSF48452">
    <property type="entry name" value="TPR-like"/>
    <property type="match status" value="1"/>
</dbReference>
<evidence type="ECO:0000256" key="6">
    <source>
        <dbReference type="ARBA" id="ARBA00022692"/>
    </source>
</evidence>
<reference evidence="12 13" key="1">
    <citation type="submission" date="2019-08" db="EMBL/GenBank/DDBJ databases">
        <title>Pelomicrobium methylotrophicum gen. nov., sp. nov. a moderately thermophilic, facultatively anaerobic, lithoautotrophic and methylotrophic bacterium isolated from a terrestrial mud volcano.</title>
        <authorList>
            <person name="Slobodkina G.B."/>
            <person name="Merkel A.Y."/>
            <person name="Slobodkin A.I."/>
        </authorList>
    </citation>
    <scope>NUCLEOTIDE SEQUENCE [LARGE SCALE GENOMIC DNA]</scope>
    <source>
        <strain evidence="12 13">SM250</strain>
    </source>
</reference>
<dbReference type="RefSeq" id="WP_147800705.1">
    <property type="nucleotide sequence ID" value="NZ_VPFL01000021.1"/>
</dbReference>
<keyword evidence="13" id="KW-1185">Reference proteome</keyword>
<keyword evidence="4" id="KW-1003">Cell membrane</keyword>
<evidence type="ECO:0000256" key="3">
    <source>
        <dbReference type="ARBA" id="ARBA00004744"/>
    </source>
</evidence>
<comment type="caution">
    <text evidence="12">The sequence shown here is derived from an EMBL/GenBank/DDBJ whole genome shotgun (WGS) entry which is preliminary data.</text>
</comment>
<keyword evidence="7 10" id="KW-1133">Transmembrane helix</keyword>
<keyword evidence="5" id="KW-0997">Cell inner membrane</keyword>
<dbReference type="Proteomes" id="UP000321201">
    <property type="component" value="Unassembled WGS sequence"/>
</dbReference>
<proteinExistence type="predicted"/>
<dbReference type="Gene3D" id="1.25.40.10">
    <property type="entry name" value="Tetratricopeptide repeat domain"/>
    <property type="match status" value="1"/>
</dbReference>
<evidence type="ECO:0000256" key="1">
    <source>
        <dbReference type="ARBA" id="ARBA00002962"/>
    </source>
</evidence>
<dbReference type="InterPro" id="IPR010817">
    <property type="entry name" value="HemY_N"/>
</dbReference>
<dbReference type="AlphaFoldDB" id="A0A5C7EFW2"/>
<dbReference type="InParanoid" id="A0A5C7EFW2"/>
<feature type="transmembrane region" description="Helical" evidence="10">
    <location>
        <begin position="41"/>
        <end position="63"/>
    </location>
</feature>
<evidence type="ECO:0000256" key="8">
    <source>
        <dbReference type="ARBA" id="ARBA00023136"/>
    </source>
</evidence>
<dbReference type="Pfam" id="PF07219">
    <property type="entry name" value="HemY_N"/>
    <property type="match status" value="1"/>
</dbReference>
<comment type="function">
    <text evidence="1">Involved in a late step of protoheme IX synthesis.</text>
</comment>
<gene>
    <name evidence="12" type="ORF">FR698_13390</name>
</gene>
<dbReference type="GO" id="GO:0005886">
    <property type="term" value="C:plasma membrane"/>
    <property type="evidence" value="ECO:0007669"/>
    <property type="project" value="UniProtKB-SubCell"/>
</dbReference>
<dbReference type="OrthoDB" id="7053339at2"/>
<dbReference type="InterPro" id="IPR005254">
    <property type="entry name" value="Heme_biosyn_assoc_TPR_pro"/>
</dbReference>
<evidence type="ECO:0000256" key="9">
    <source>
        <dbReference type="ARBA" id="ARBA00023244"/>
    </source>
</evidence>
<name>A0A5C7EFW2_9PROT</name>
<evidence type="ECO:0000259" key="11">
    <source>
        <dbReference type="Pfam" id="PF07219"/>
    </source>
</evidence>
<sequence>MRGLIWLIALSALAVAVTLVARENAGYALFVVGNYRVELSLNLLVVLLVASFVGLYLLTRLVFNAFTLPRRVREYRLRRRRQKGHHLMLAALAAFFRGEYGRAEKAALKAMTLGEAPVLASVVAAHSAHRLRLRDRRDAHLSQVEAASIDERLLRDLARAEFLLAEGDTAGALELLGELRTAARRPPAGLLQLELKAHQRARRWDQVLALLREAEKRDVLDPAQADELRRLAHTENLKARSDDLAALKSYWDSLNARDQEHPLVAAAAARAFLQLKECRAAHAIIERSLSREWTPALLELYAECPEEDTARQLQQAERWLMEHPDDASLLLALGKLCAHAGLWGKAQSYLEASLSLEPSHAAYLALAEIQERLEQSEAARVAYRRSLELALARLAAPAQRTL</sequence>
<feature type="domain" description="HemY N-terminal" evidence="11">
    <location>
        <begin position="26"/>
        <end position="130"/>
    </location>
</feature>
<comment type="pathway">
    <text evidence="3">Porphyrin-containing compound metabolism; protoheme biosynthesis.</text>
</comment>
<accession>A0A5C7EFW2</accession>
<dbReference type="InterPro" id="IPR011990">
    <property type="entry name" value="TPR-like_helical_dom_sf"/>
</dbReference>
<organism evidence="12 13">
    <name type="scientific">Pelomicrobium methylotrophicum</name>
    <dbReference type="NCBI Taxonomy" id="2602750"/>
    <lineage>
        <taxon>Bacteria</taxon>
        <taxon>Pseudomonadati</taxon>
        <taxon>Pseudomonadota</taxon>
        <taxon>Hydrogenophilia</taxon>
        <taxon>Hydrogenophilia incertae sedis</taxon>
        <taxon>Pelomicrobium</taxon>
    </lineage>
</organism>
<keyword evidence="9" id="KW-0627">Porphyrin biosynthesis</keyword>
<dbReference type="UniPathway" id="UPA00252"/>
<evidence type="ECO:0000313" key="13">
    <source>
        <dbReference type="Proteomes" id="UP000321201"/>
    </source>
</evidence>
<evidence type="ECO:0000256" key="2">
    <source>
        <dbReference type="ARBA" id="ARBA00004429"/>
    </source>
</evidence>
<dbReference type="FunCoup" id="A0A5C7EFW2">
    <property type="interactions" value="120"/>
</dbReference>
<evidence type="ECO:0000256" key="10">
    <source>
        <dbReference type="SAM" id="Phobius"/>
    </source>
</evidence>
<keyword evidence="8 10" id="KW-0472">Membrane</keyword>
<evidence type="ECO:0000313" key="12">
    <source>
        <dbReference type="EMBL" id="TXF10812.1"/>
    </source>
</evidence>
<dbReference type="GO" id="GO:0006779">
    <property type="term" value="P:porphyrin-containing compound biosynthetic process"/>
    <property type="evidence" value="ECO:0007669"/>
    <property type="project" value="UniProtKB-KW"/>
</dbReference>
<protein>
    <submittedName>
        <fullName evidence="12">Heme biosynthesis protein HemY</fullName>
    </submittedName>
</protein>
<comment type="subcellular location">
    <subcellularLocation>
        <location evidence="2">Cell inner membrane</location>
        <topology evidence="2">Multi-pass membrane protein</topology>
    </subcellularLocation>
</comment>
<keyword evidence="6 10" id="KW-0812">Transmembrane</keyword>
<dbReference type="NCBIfam" id="TIGR00540">
    <property type="entry name" value="TPR_hemY_coli"/>
    <property type="match status" value="1"/>
</dbReference>
<dbReference type="EMBL" id="VPFL01000021">
    <property type="protein sequence ID" value="TXF10812.1"/>
    <property type="molecule type" value="Genomic_DNA"/>
</dbReference>